<keyword evidence="2" id="KW-1133">Transmembrane helix</keyword>
<reference evidence="3 4" key="1">
    <citation type="submission" date="2015-09" db="EMBL/GenBank/DDBJ databases">
        <title>Draft genome of a European isolate of the apple canker pathogen Neonectria ditissima.</title>
        <authorList>
            <person name="Gomez-Cortecero A."/>
            <person name="Harrison R.J."/>
            <person name="Armitage A.D."/>
        </authorList>
    </citation>
    <scope>NUCLEOTIDE SEQUENCE [LARGE SCALE GENOMIC DNA]</scope>
    <source>
        <strain evidence="3 4">R09/05</strain>
    </source>
</reference>
<dbReference type="EMBL" id="LKCW01000132">
    <property type="protein sequence ID" value="KPM38527.1"/>
    <property type="molecule type" value="Genomic_DNA"/>
</dbReference>
<dbReference type="Proteomes" id="UP000050424">
    <property type="component" value="Unassembled WGS sequence"/>
</dbReference>
<keyword evidence="4" id="KW-1185">Reference proteome</keyword>
<dbReference type="GO" id="GO:0005886">
    <property type="term" value="C:plasma membrane"/>
    <property type="evidence" value="ECO:0007669"/>
    <property type="project" value="UniProtKB-SubCell"/>
</dbReference>
<dbReference type="GO" id="GO:0015095">
    <property type="term" value="F:magnesium ion transmembrane transporter activity"/>
    <property type="evidence" value="ECO:0007669"/>
    <property type="project" value="TreeGrafter"/>
</dbReference>
<organism evidence="3 4">
    <name type="scientific">Neonectria ditissima</name>
    <dbReference type="NCBI Taxonomy" id="78410"/>
    <lineage>
        <taxon>Eukaryota</taxon>
        <taxon>Fungi</taxon>
        <taxon>Dikarya</taxon>
        <taxon>Ascomycota</taxon>
        <taxon>Pezizomycotina</taxon>
        <taxon>Sordariomycetes</taxon>
        <taxon>Hypocreomycetidae</taxon>
        <taxon>Hypocreales</taxon>
        <taxon>Nectriaceae</taxon>
        <taxon>Neonectria</taxon>
    </lineage>
</organism>
<accession>A0A0P7B8W7</accession>
<dbReference type="PANTHER" id="PTHR46494">
    <property type="entry name" value="CORA FAMILY METAL ION TRANSPORTER (EUROFUNG)"/>
    <property type="match status" value="1"/>
</dbReference>
<evidence type="ECO:0000313" key="4">
    <source>
        <dbReference type="Proteomes" id="UP000050424"/>
    </source>
</evidence>
<keyword evidence="2" id="KW-0812">Transmembrane</keyword>
<evidence type="ECO:0000256" key="2">
    <source>
        <dbReference type="SAM" id="Phobius"/>
    </source>
</evidence>
<dbReference type="InterPro" id="IPR027417">
    <property type="entry name" value="P-loop_NTPase"/>
</dbReference>
<dbReference type="GO" id="GO:0000287">
    <property type="term" value="F:magnesium ion binding"/>
    <property type="evidence" value="ECO:0007669"/>
    <property type="project" value="TreeGrafter"/>
</dbReference>
<evidence type="ECO:0000256" key="1">
    <source>
        <dbReference type="ARBA" id="ARBA00004651"/>
    </source>
</evidence>
<dbReference type="PANTHER" id="PTHR46494:SF1">
    <property type="entry name" value="CORA FAMILY METAL ION TRANSPORTER (EUROFUNG)"/>
    <property type="match status" value="1"/>
</dbReference>
<proteinExistence type="predicted"/>
<keyword evidence="2" id="KW-0472">Membrane</keyword>
<protein>
    <recommendedName>
        <fullName evidence="5">Ryanodine receptor Ryr domain-containing protein</fullName>
    </recommendedName>
</protein>
<gene>
    <name evidence="3" type="ORF">AK830_g8045</name>
</gene>
<feature type="transmembrane region" description="Helical" evidence="2">
    <location>
        <begin position="361"/>
        <end position="380"/>
    </location>
</feature>
<dbReference type="InterPro" id="IPR002523">
    <property type="entry name" value="MgTranspt_CorA/ZnTranspt_ZntB"/>
</dbReference>
<dbReference type="Pfam" id="PF01544">
    <property type="entry name" value="CorA"/>
    <property type="match status" value="1"/>
</dbReference>
<dbReference type="GO" id="GO:0050897">
    <property type="term" value="F:cobalt ion binding"/>
    <property type="evidence" value="ECO:0007669"/>
    <property type="project" value="TreeGrafter"/>
</dbReference>
<comment type="caution">
    <text evidence="3">The sequence shown here is derived from an EMBL/GenBank/DDBJ whole genome shotgun (WGS) entry which is preliminary data.</text>
</comment>
<dbReference type="OrthoDB" id="5305673at2759"/>
<dbReference type="Gene3D" id="6.20.350.10">
    <property type="match status" value="1"/>
</dbReference>
<dbReference type="Gene3D" id="1.20.58.340">
    <property type="entry name" value="Magnesium transport protein CorA, transmembrane region"/>
    <property type="match status" value="1"/>
</dbReference>
<sequence>MAKSPPSPLSLSEKSPKDAVEFSSFETSAMIIKRNGWKIPTPIQWETHDEDRAQHFIKAPPQRDKRKLLDKNRFRLLYVSTAVNAASMDKLTSVRLACCPQMSRLGELKCLIEITTEYGWTGERFRFFFKNSTAGSAVLESTESISFIAQTPTDDDYPYFCISVADKYTDGYQRDSDWVSLILTGPDLPKEVIESLLTSESFPHDYPELRYLDFMFLPAVLLRWQVEQITTNLNSIKAKIMKQDAVLLSSTINDAKNIRNNVFEMRRNHLMLHRRWTFARELADNLVRCFDKVEKRNSSETNMVKYSATLREMVEAQDDILKTLLHDLDATIDNLISITIAKNSQISAEETRRDSRSMKTIAMVTLIFLPGTFVASLFSMSMFDWEAGRKEGQLVSTMWLWVYFAIAGPLTIFVLLLWAASRLQSRLSGTQNHQALLPLQLTTYHVQSSAKMARHIVISGDAPSQMFLLPREASAINNNGGPQGFSSHHLHGGAGLIADLLEDEEDQTVQIHKPDLINAAEIGDQVIVELENPHTNGQHSHAFRFKSAKQISLSARWLAPALPLPDTNHDTVSVWVLHDAGPESTFSNPDCKAAIALFRNSRPRFLIYHMSRPLCFGNLWDALRRGPYVDANKQDPEQVIVVLSADDLRAEGIELSYGLSWEKTCEDFVEKLGSSGKLVTLVTCAHLIVRFGCDGVIYHRGLQAAKPYLVFDPQCVEGEFYRQHLGSIPGEAETFVAGFAQGFIHSNELSIERGIESGLWATRRLSRYGLTIKEDSPGSARSIYQSSVLMNNLGKGEHDDKLLALSIPSDSIASGSEHSWSLIDHLVGDPAEVARRIVQDGITSPETRVPLTCFGNLVLFDRQEIELFRTLFNFLKLYFSSPKTKPLSIALCGPRGAGKAFAALQVAKSAAKGQIIQELRFDLAQFTSPSDLLAAFHSVRDCTLEGSIPLVYFSGFDASFLGSDLGWLPHLLPAMLGGRFSDQGVSRPIGPAIFFFGTTRFRSYSELQHRAALDTARVTRLQDFLGCLHGFVNVLGPSRVDYGDGVDRLYPVRRAVILRSLLEAREPNLKSKEKISIDESILNGLLLVPTYRHGIRSLKTIIAMSRVDGRRSFERAALPPPAQLDAHVDYAEFTLHMSGIPLPDRVLEKVAIKLHETYLAARKIATPDELDDLKSWKQLSEELKESSRAHAMSISQKLRHVSYYLSEKQGTREPIWEFTPEQIDLLAEVEHDRWNSERLQNQWGLGEREPGKRKSPFLIPWADLEVKWQDIDRAMVAAYPSILRSLEGYAIYPMGPKR</sequence>
<feature type="transmembrane region" description="Helical" evidence="2">
    <location>
        <begin position="400"/>
        <end position="420"/>
    </location>
</feature>
<name>A0A0P7B8W7_9HYPO</name>
<comment type="subcellular location">
    <subcellularLocation>
        <location evidence="1">Cell membrane</location>
        <topology evidence="1">Multi-pass membrane protein</topology>
    </subcellularLocation>
</comment>
<dbReference type="GO" id="GO:0015087">
    <property type="term" value="F:cobalt ion transmembrane transporter activity"/>
    <property type="evidence" value="ECO:0007669"/>
    <property type="project" value="TreeGrafter"/>
</dbReference>
<dbReference type="SUPFAM" id="SSF52540">
    <property type="entry name" value="P-loop containing nucleoside triphosphate hydrolases"/>
    <property type="match status" value="1"/>
</dbReference>
<dbReference type="STRING" id="78410.A0A0P7B8W7"/>
<evidence type="ECO:0008006" key="5">
    <source>
        <dbReference type="Google" id="ProtNLM"/>
    </source>
</evidence>
<evidence type="ECO:0000313" key="3">
    <source>
        <dbReference type="EMBL" id="KPM38527.1"/>
    </source>
</evidence>